<accession>A0ABX0JF57</accession>
<name>A0ABX0JF57_9BACL</name>
<dbReference type="RefSeq" id="WP_166152590.1">
    <property type="nucleotide sequence ID" value="NZ_JAAOIW010000008.1"/>
</dbReference>
<comment type="caution">
    <text evidence="1">The sequence shown here is derived from an EMBL/GenBank/DDBJ whole genome shotgun (WGS) entry which is preliminary data.</text>
</comment>
<evidence type="ECO:0000313" key="2">
    <source>
        <dbReference type="Proteomes" id="UP001165962"/>
    </source>
</evidence>
<evidence type="ECO:0000313" key="1">
    <source>
        <dbReference type="EMBL" id="NHN32501.1"/>
    </source>
</evidence>
<dbReference type="Proteomes" id="UP001165962">
    <property type="component" value="Unassembled WGS sequence"/>
</dbReference>
<proteinExistence type="predicted"/>
<organism evidence="1 2">
    <name type="scientific">Paenibacillus agricola</name>
    <dbReference type="NCBI Taxonomy" id="2716264"/>
    <lineage>
        <taxon>Bacteria</taxon>
        <taxon>Bacillati</taxon>
        <taxon>Bacillota</taxon>
        <taxon>Bacilli</taxon>
        <taxon>Bacillales</taxon>
        <taxon>Paenibacillaceae</taxon>
        <taxon>Paenibacillus</taxon>
    </lineage>
</organism>
<reference evidence="1" key="1">
    <citation type="submission" date="2020-03" db="EMBL/GenBank/DDBJ databases">
        <title>Draft sequencing of Paenibacilllus sp. S3N08.</title>
        <authorList>
            <person name="Kim D.-U."/>
        </authorList>
    </citation>
    <scope>NUCLEOTIDE SEQUENCE</scope>
    <source>
        <strain evidence="1">S3N08</strain>
    </source>
</reference>
<sequence>MRWEEVREQFSDEWVVCEALASRSEENVDATKRSVWTFVHAKPQLN</sequence>
<keyword evidence="2" id="KW-1185">Reference proteome</keyword>
<dbReference type="EMBL" id="JAAOIW010000008">
    <property type="protein sequence ID" value="NHN32501.1"/>
    <property type="molecule type" value="Genomic_DNA"/>
</dbReference>
<gene>
    <name evidence="1" type="ORF">G9U52_21910</name>
</gene>
<protein>
    <submittedName>
        <fullName evidence="1">Uncharacterized protein</fullName>
    </submittedName>
</protein>